<proteinExistence type="predicted"/>
<dbReference type="EnsemblMetazoa" id="AMIN014805-RA">
    <property type="protein sequence ID" value="AMIN014805-PA"/>
    <property type="gene ID" value="AMIN014805"/>
</dbReference>
<sequence length="14" mass="1411">MRSLASNSNNSSSG</sequence>
<protein>
    <submittedName>
        <fullName evidence="1">Uncharacterized protein</fullName>
    </submittedName>
</protein>
<dbReference type="Proteomes" id="UP000075920">
    <property type="component" value="Unassembled WGS sequence"/>
</dbReference>
<name>A0A182WQ79_9DIPT</name>
<organism evidence="1 2">
    <name type="scientific">Anopheles minimus</name>
    <dbReference type="NCBI Taxonomy" id="112268"/>
    <lineage>
        <taxon>Eukaryota</taxon>
        <taxon>Metazoa</taxon>
        <taxon>Ecdysozoa</taxon>
        <taxon>Arthropoda</taxon>
        <taxon>Hexapoda</taxon>
        <taxon>Insecta</taxon>
        <taxon>Pterygota</taxon>
        <taxon>Neoptera</taxon>
        <taxon>Endopterygota</taxon>
        <taxon>Diptera</taxon>
        <taxon>Nematocera</taxon>
        <taxon>Culicoidea</taxon>
        <taxon>Culicidae</taxon>
        <taxon>Anophelinae</taxon>
        <taxon>Anopheles</taxon>
    </lineage>
</organism>
<keyword evidence="2" id="KW-1185">Reference proteome</keyword>
<reference evidence="2" key="1">
    <citation type="submission" date="2013-03" db="EMBL/GenBank/DDBJ databases">
        <title>The Genome Sequence of Anopheles minimus MINIMUS1.</title>
        <authorList>
            <consortium name="The Broad Institute Genomics Platform"/>
            <person name="Neafsey D.E."/>
            <person name="Walton C."/>
            <person name="Walker B."/>
            <person name="Young S.K."/>
            <person name="Zeng Q."/>
            <person name="Gargeya S."/>
            <person name="Fitzgerald M."/>
            <person name="Haas B."/>
            <person name="Abouelleil A."/>
            <person name="Allen A.W."/>
            <person name="Alvarado L."/>
            <person name="Arachchi H.M."/>
            <person name="Berlin A.M."/>
            <person name="Chapman S.B."/>
            <person name="Gainer-Dewar J."/>
            <person name="Goldberg J."/>
            <person name="Griggs A."/>
            <person name="Gujja S."/>
            <person name="Hansen M."/>
            <person name="Howarth C."/>
            <person name="Imamovic A."/>
            <person name="Ireland A."/>
            <person name="Larimer J."/>
            <person name="McCowan C."/>
            <person name="Murphy C."/>
            <person name="Pearson M."/>
            <person name="Poon T.W."/>
            <person name="Priest M."/>
            <person name="Roberts A."/>
            <person name="Saif S."/>
            <person name="Shea T."/>
            <person name="Sisk P."/>
            <person name="Sykes S."/>
            <person name="Wortman J."/>
            <person name="Nusbaum C."/>
            <person name="Birren B."/>
        </authorList>
    </citation>
    <scope>NUCLEOTIDE SEQUENCE [LARGE SCALE GENOMIC DNA]</scope>
    <source>
        <strain evidence="2">MINIMUS1</strain>
    </source>
</reference>
<evidence type="ECO:0000313" key="1">
    <source>
        <dbReference type="EnsemblMetazoa" id="AMIN014805-PA"/>
    </source>
</evidence>
<reference evidence="1" key="2">
    <citation type="submission" date="2020-05" db="UniProtKB">
        <authorList>
            <consortium name="EnsemblMetazoa"/>
        </authorList>
    </citation>
    <scope>IDENTIFICATION</scope>
    <source>
        <strain evidence="1">MINIMUS1</strain>
    </source>
</reference>
<evidence type="ECO:0000313" key="2">
    <source>
        <dbReference type="Proteomes" id="UP000075920"/>
    </source>
</evidence>
<accession>A0A182WQ79</accession>
<dbReference type="VEuPathDB" id="VectorBase:AMIN014805"/>